<name>A0AA39Y8C6_9PEZI</name>
<sequence>MKFTTALFALVAPVFALQEASIPKQDVNLEFSALKAPQVADTLELLLEAIHSIPDDVLLAGDETTNDWLVAHGYRNQPNGIDARSPSPIPLSDSTALSERATAAPAGIIDVLNCAAKIAQFILENAIPAAKILKIKKAIDVIGSVKKVAEMLRKVKSLADAKRIGGQALFDIADAIIGFSSVWGACT</sequence>
<comment type="caution">
    <text evidence="2">The sequence shown here is derived from an EMBL/GenBank/DDBJ whole genome shotgun (WGS) entry which is preliminary data.</text>
</comment>
<organism evidence="2 3">
    <name type="scientific">Cercophora newfieldiana</name>
    <dbReference type="NCBI Taxonomy" id="92897"/>
    <lineage>
        <taxon>Eukaryota</taxon>
        <taxon>Fungi</taxon>
        <taxon>Dikarya</taxon>
        <taxon>Ascomycota</taxon>
        <taxon>Pezizomycotina</taxon>
        <taxon>Sordariomycetes</taxon>
        <taxon>Sordariomycetidae</taxon>
        <taxon>Sordariales</taxon>
        <taxon>Lasiosphaeriaceae</taxon>
        <taxon>Cercophora</taxon>
    </lineage>
</organism>
<evidence type="ECO:0000313" key="3">
    <source>
        <dbReference type="Proteomes" id="UP001174936"/>
    </source>
</evidence>
<feature type="chain" id="PRO_5041306019" evidence="1">
    <location>
        <begin position="17"/>
        <end position="187"/>
    </location>
</feature>
<keyword evidence="1" id="KW-0732">Signal</keyword>
<evidence type="ECO:0000313" key="2">
    <source>
        <dbReference type="EMBL" id="KAK0646901.1"/>
    </source>
</evidence>
<protein>
    <submittedName>
        <fullName evidence="2">Uncharacterized protein</fullName>
    </submittedName>
</protein>
<proteinExistence type="predicted"/>
<dbReference type="Proteomes" id="UP001174936">
    <property type="component" value="Unassembled WGS sequence"/>
</dbReference>
<evidence type="ECO:0000256" key="1">
    <source>
        <dbReference type="SAM" id="SignalP"/>
    </source>
</evidence>
<accession>A0AA39Y8C6</accession>
<dbReference type="EMBL" id="JAULSV010000004">
    <property type="protein sequence ID" value="KAK0646901.1"/>
    <property type="molecule type" value="Genomic_DNA"/>
</dbReference>
<keyword evidence="3" id="KW-1185">Reference proteome</keyword>
<feature type="signal peptide" evidence="1">
    <location>
        <begin position="1"/>
        <end position="16"/>
    </location>
</feature>
<reference evidence="2" key="1">
    <citation type="submission" date="2023-06" db="EMBL/GenBank/DDBJ databases">
        <title>Genome-scale phylogeny and comparative genomics of the fungal order Sordariales.</title>
        <authorList>
            <consortium name="Lawrence Berkeley National Laboratory"/>
            <person name="Hensen N."/>
            <person name="Bonometti L."/>
            <person name="Westerberg I."/>
            <person name="Brannstrom I.O."/>
            <person name="Guillou S."/>
            <person name="Cros-Aarteil S."/>
            <person name="Calhoun S."/>
            <person name="Haridas S."/>
            <person name="Kuo A."/>
            <person name="Mondo S."/>
            <person name="Pangilinan J."/>
            <person name="Riley R."/>
            <person name="Labutti K."/>
            <person name="Andreopoulos B."/>
            <person name="Lipzen A."/>
            <person name="Chen C."/>
            <person name="Yanf M."/>
            <person name="Daum C."/>
            <person name="Ng V."/>
            <person name="Clum A."/>
            <person name="Steindorff A."/>
            <person name="Ohm R."/>
            <person name="Martin F."/>
            <person name="Silar P."/>
            <person name="Natvig D."/>
            <person name="Lalanne C."/>
            <person name="Gautier V."/>
            <person name="Ament-Velasquez S.L."/>
            <person name="Kruys A."/>
            <person name="Hutchinson M.I."/>
            <person name="Powell A.J."/>
            <person name="Barry K."/>
            <person name="Miller A.N."/>
            <person name="Grigoriev I.V."/>
            <person name="Debuchy R."/>
            <person name="Gladieux P."/>
            <person name="Thoren M.H."/>
            <person name="Johannesson H."/>
        </authorList>
    </citation>
    <scope>NUCLEOTIDE SEQUENCE</scope>
    <source>
        <strain evidence="2">SMH2532-1</strain>
    </source>
</reference>
<gene>
    <name evidence="2" type="ORF">B0T16DRAFT_458782</name>
</gene>
<dbReference type="AlphaFoldDB" id="A0AA39Y8C6"/>